<evidence type="ECO:0000313" key="1">
    <source>
        <dbReference type="EMBL" id="MBX42188.1"/>
    </source>
</evidence>
<dbReference type="EMBL" id="GGEC01061704">
    <property type="protein sequence ID" value="MBX42188.1"/>
    <property type="molecule type" value="Transcribed_RNA"/>
</dbReference>
<protein>
    <submittedName>
        <fullName evidence="1">Uncharacterized protein</fullName>
    </submittedName>
</protein>
<name>A0A2P2NI68_RHIMU</name>
<dbReference type="AlphaFoldDB" id="A0A2P2NI68"/>
<accession>A0A2P2NI68</accession>
<reference evidence="1" key="1">
    <citation type="submission" date="2018-02" db="EMBL/GenBank/DDBJ databases">
        <title>Rhizophora mucronata_Transcriptome.</title>
        <authorList>
            <person name="Meera S.P."/>
            <person name="Sreeshan A."/>
            <person name="Augustine A."/>
        </authorList>
    </citation>
    <scope>NUCLEOTIDE SEQUENCE</scope>
    <source>
        <tissue evidence="1">Leaf</tissue>
    </source>
</reference>
<proteinExistence type="predicted"/>
<sequence>MEVTNLGNNENADVLYSNTKETKQRCGRERNARILILTTDYNLFQMKKEITLINALRSFSKDQII</sequence>
<organism evidence="1">
    <name type="scientific">Rhizophora mucronata</name>
    <name type="common">Asiatic mangrove</name>
    <dbReference type="NCBI Taxonomy" id="61149"/>
    <lineage>
        <taxon>Eukaryota</taxon>
        <taxon>Viridiplantae</taxon>
        <taxon>Streptophyta</taxon>
        <taxon>Embryophyta</taxon>
        <taxon>Tracheophyta</taxon>
        <taxon>Spermatophyta</taxon>
        <taxon>Magnoliopsida</taxon>
        <taxon>eudicotyledons</taxon>
        <taxon>Gunneridae</taxon>
        <taxon>Pentapetalae</taxon>
        <taxon>rosids</taxon>
        <taxon>fabids</taxon>
        <taxon>Malpighiales</taxon>
        <taxon>Rhizophoraceae</taxon>
        <taxon>Rhizophora</taxon>
    </lineage>
</organism>